<evidence type="ECO:0000259" key="6">
    <source>
        <dbReference type="PROSITE" id="PS51228"/>
    </source>
</evidence>
<evidence type="ECO:0000256" key="3">
    <source>
        <dbReference type="ARBA" id="ARBA00023043"/>
    </source>
</evidence>
<dbReference type="Gene3D" id="1.25.40.20">
    <property type="entry name" value="Ankyrin repeat-containing domain"/>
    <property type="match status" value="1"/>
</dbReference>
<feature type="domain" description="ACB" evidence="6">
    <location>
        <begin position="12"/>
        <end position="98"/>
    </location>
</feature>
<comment type="caution">
    <text evidence="7">The sequence shown here is derived from an EMBL/GenBank/DDBJ whole genome shotgun (WGS) entry which is preliminary data.</text>
</comment>
<dbReference type="Proteomes" id="UP001497497">
    <property type="component" value="Unassembled WGS sequence"/>
</dbReference>
<dbReference type="Pfam" id="PF00887">
    <property type="entry name" value="ACBP"/>
    <property type="match status" value="1"/>
</dbReference>
<feature type="repeat" description="ANK" evidence="5">
    <location>
        <begin position="168"/>
        <end position="200"/>
    </location>
</feature>
<evidence type="ECO:0000256" key="1">
    <source>
        <dbReference type="ARBA" id="ARBA00018419"/>
    </source>
</evidence>
<dbReference type="PROSITE" id="PS51228">
    <property type="entry name" value="ACB_2"/>
    <property type="match status" value="1"/>
</dbReference>
<dbReference type="PROSITE" id="PS50297">
    <property type="entry name" value="ANK_REP_REGION"/>
    <property type="match status" value="2"/>
</dbReference>
<dbReference type="PANTHER" id="PTHR24119:SF0">
    <property type="entry name" value="ACYL-COA-BINDING DOMAIN-CONTAINING PROTEIN 6"/>
    <property type="match status" value="1"/>
</dbReference>
<evidence type="ECO:0000313" key="8">
    <source>
        <dbReference type="Proteomes" id="UP001497497"/>
    </source>
</evidence>
<dbReference type="PANTHER" id="PTHR24119">
    <property type="entry name" value="ACYL-COA-BINDING DOMAIN-CONTAINING PROTEIN 6"/>
    <property type="match status" value="1"/>
</dbReference>
<keyword evidence="2" id="KW-0677">Repeat</keyword>
<protein>
    <recommendedName>
        <fullName evidence="1">Acyl-CoA-binding domain-containing protein 6</fullName>
    </recommendedName>
</protein>
<keyword evidence="3 5" id="KW-0040">ANK repeat</keyword>
<dbReference type="EMBL" id="CAXITT010000623">
    <property type="protein sequence ID" value="CAL1544460.1"/>
    <property type="molecule type" value="Genomic_DNA"/>
</dbReference>
<name>A0AAV2IED6_LYMST</name>
<dbReference type="AlphaFoldDB" id="A0AAV2IED6"/>
<dbReference type="SUPFAM" id="SSF47027">
    <property type="entry name" value="Acyl-CoA binding protein"/>
    <property type="match status" value="1"/>
</dbReference>
<dbReference type="InterPro" id="IPR036770">
    <property type="entry name" value="Ankyrin_rpt-contain_sf"/>
</dbReference>
<dbReference type="InterPro" id="IPR014352">
    <property type="entry name" value="FERM/acyl-CoA-bd_prot_sf"/>
</dbReference>
<keyword evidence="8" id="KW-1185">Reference proteome</keyword>
<evidence type="ECO:0000256" key="4">
    <source>
        <dbReference type="ARBA" id="ARBA00023121"/>
    </source>
</evidence>
<gene>
    <name evidence="7" type="ORF">GSLYS_00017973001</name>
</gene>
<reference evidence="7 8" key="1">
    <citation type="submission" date="2024-04" db="EMBL/GenBank/DDBJ databases">
        <authorList>
            <consortium name="Genoscope - CEA"/>
            <person name="William W."/>
        </authorList>
    </citation>
    <scope>NUCLEOTIDE SEQUENCE [LARGE SCALE GENOMIC DNA]</scope>
</reference>
<dbReference type="PROSITE" id="PS50088">
    <property type="entry name" value="ANK_REPEAT"/>
    <property type="match status" value="2"/>
</dbReference>
<proteinExistence type="predicted"/>
<dbReference type="PRINTS" id="PR00689">
    <property type="entry name" value="ACOABINDINGP"/>
</dbReference>
<evidence type="ECO:0000256" key="2">
    <source>
        <dbReference type="ARBA" id="ARBA00022737"/>
    </source>
</evidence>
<dbReference type="Pfam" id="PF13857">
    <property type="entry name" value="Ank_5"/>
    <property type="match status" value="1"/>
</dbReference>
<accession>A0AAV2IED6</accession>
<feature type="repeat" description="ANK" evidence="5">
    <location>
        <begin position="201"/>
        <end position="233"/>
    </location>
</feature>
<dbReference type="Gene3D" id="1.20.80.10">
    <property type="match status" value="1"/>
</dbReference>
<sequence length="258" mass="28704">MADEASYDFDDLEEVFRSATDYVRIHGGSWDSEKLLYFYGRFKQVAKEGKCNTSKPSFFDFQGKAKWDAWNKLGVMSKNQAMMEYVSLLTNIDQDWRNKMETVCEGGDESRSQQGNTMGVSVSVMARTEDELSDGEKTIFDWCKEGNTDKVRQMLIAGSANVNGLDEEGLGLLHWASDRGLTNMVELLLSLHADINIQASDLQTALHYAVSCDHADVAKLLVVRGINPSLKDSDGTTAMDVASDDMKLLLQSLQGNKT</sequence>
<organism evidence="7 8">
    <name type="scientific">Lymnaea stagnalis</name>
    <name type="common">Great pond snail</name>
    <name type="synonym">Helix stagnalis</name>
    <dbReference type="NCBI Taxonomy" id="6523"/>
    <lineage>
        <taxon>Eukaryota</taxon>
        <taxon>Metazoa</taxon>
        <taxon>Spiralia</taxon>
        <taxon>Lophotrochozoa</taxon>
        <taxon>Mollusca</taxon>
        <taxon>Gastropoda</taxon>
        <taxon>Heterobranchia</taxon>
        <taxon>Euthyneura</taxon>
        <taxon>Panpulmonata</taxon>
        <taxon>Hygrophila</taxon>
        <taxon>Lymnaeoidea</taxon>
        <taxon>Lymnaeidae</taxon>
        <taxon>Lymnaea</taxon>
    </lineage>
</organism>
<dbReference type="InterPro" id="IPR000582">
    <property type="entry name" value="Acyl-CoA-binding_protein"/>
</dbReference>
<dbReference type="InterPro" id="IPR002110">
    <property type="entry name" value="Ankyrin_rpt"/>
</dbReference>
<dbReference type="GO" id="GO:0000062">
    <property type="term" value="F:fatty-acyl-CoA binding"/>
    <property type="evidence" value="ECO:0007669"/>
    <property type="project" value="InterPro"/>
</dbReference>
<keyword evidence="4" id="KW-0446">Lipid-binding</keyword>
<evidence type="ECO:0000256" key="5">
    <source>
        <dbReference type="PROSITE-ProRule" id="PRU00023"/>
    </source>
</evidence>
<dbReference type="SMART" id="SM00248">
    <property type="entry name" value="ANK"/>
    <property type="match status" value="2"/>
</dbReference>
<dbReference type="InterPro" id="IPR035984">
    <property type="entry name" value="Acyl-CoA-binding_sf"/>
</dbReference>
<dbReference type="SUPFAM" id="SSF48403">
    <property type="entry name" value="Ankyrin repeat"/>
    <property type="match status" value="1"/>
</dbReference>
<evidence type="ECO:0000313" key="7">
    <source>
        <dbReference type="EMBL" id="CAL1544460.1"/>
    </source>
</evidence>